<dbReference type="VEuPathDB" id="FungiDB:H310_05090"/>
<proteinExistence type="predicted"/>
<name>A0A3R6VVE4_9STRA</name>
<organism evidence="2 3">
    <name type="scientific">Aphanomyces invadans</name>
    <dbReference type="NCBI Taxonomy" id="157072"/>
    <lineage>
        <taxon>Eukaryota</taxon>
        <taxon>Sar</taxon>
        <taxon>Stramenopiles</taxon>
        <taxon>Oomycota</taxon>
        <taxon>Saprolegniomycetes</taxon>
        <taxon>Saprolegniales</taxon>
        <taxon>Verrucalvaceae</taxon>
        <taxon>Aphanomyces</taxon>
    </lineage>
</organism>
<feature type="transmembrane region" description="Helical" evidence="1">
    <location>
        <begin position="178"/>
        <end position="200"/>
    </location>
</feature>
<comment type="caution">
    <text evidence="2">The sequence shown here is derived from an EMBL/GenBank/DDBJ whole genome shotgun (WGS) entry which is preliminary data.</text>
</comment>
<feature type="transmembrane region" description="Helical" evidence="1">
    <location>
        <begin position="206"/>
        <end position="228"/>
    </location>
</feature>
<evidence type="ECO:0000256" key="1">
    <source>
        <dbReference type="SAM" id="Phobius"/>
    </source>
</evidence>
<evidence type="ECO:0000313" key="2">
    <source>
        <dbReference type="EMBL" id="RHY28227.1"/>
    </source>
</evidence>
<dbReference type="VEuPathDB" id="FungiDB:H310_05089"/>
<keyword evidence="1" id="KW-1133">Transmembrane helix</keyword>
<keyword evidence="1" id="KW-0472">Membrane</keyword>
<feature type="transmembrane region" description="Helical" evidence="1">
    <location>
        <begin position="248"/>
        <end position="270"/>
    </location>
</feature>
<dbReference type="EMBL" id="QUSY01000621">
    <property type="protein sequence ID" value="RHY28227.1"/>
    <property type="molecule type" value="Genomic_DNA"/>
</dbReference>
<keyword evidence="3" id="KW-1185">Reference proteome</keyword>
<protein>
    <submittedName>
        <fullName evidence="2">Uncharacterized protein</fullName>
    </submittedName>
</protein>
<dbReference type="Proteomes" id="UP000285060">
    <property type="component" value="Unassembled WGS sequence"/>
</dbReference>
<feature type="transmembrane region" description="Helical" evidence="1">
    <location>
        <begin position="128"/>
        <end position="151"/>
    </location>
</feature>
<gene>
    <name evidence="2" type="ORF">DYB32_006121</name>
</gene>
<keyword evidence="1" id="KW-0812">Transmembrane</keyword>
<accession>A0A3R6VVE4</accession>
<sequence>MHVAGGSLKVTTCIIGGTANVGWANLQFIAGYANSDGTFQNLMANPRHTIITADGQTEPDLVGGDYIIYSRPLGERYLVTGYCRTEIEELSQVKVDQGLEGWSQGKQSKLPVAPGWACGHKVSNATELIVLQVLFAIGTLVLFAGDIYITFEGFRGVLKGKPVLTYTVLSGLERRKMLLVFTVLSAMPGLLYSDVSRIYYFTENGFKIWTLSCIMIANFFSFGLVLFVSFVDMIPLRLSRVMSYSAPFFLYTSIAAITIACCNDSTYQFAYNMFYAASPLVSTGHKVVEKSTRVQTLLRVASNVIASMLLFLPMLTLAVLIYQVRWDRCHERITGAFQGMYNRLIVSHNFQTTAMYWNNYSQSCELTQAGWVADSCDIMSSKATPATAWTSIGTTVISYQNSDGTAQNVMANPKRTLIAMDGLVTPDPSGENNIIYSRPLGERYLVTGYCVPQIEELSVAKTDNNLPGWSQGKGGPSRPHDLHRMGLNNRKAFQTPRDDGMGVRPSSVQLERARRVANDLLPDHDGLVRGRYLHHGGRYAKMANDVVVTVLTLGFRGVLQGKPVLTYTVLAGLERRKVHETASD</sequence>
<dbReference type="AlphaFoldDB" id="A0A3R6VVE4"/>
<feature type="transmembrane region" description="Helical" evidence="1">
    <location>
        <begin position="300"/>
        <end position="322"/>
    </location>
</feature>
<reference evidence="2 3" key="1">
    <citation type="submission" date="2018-08" db="EMBL/GenBank/DDBJ databases">
        <title>Aphanomyces genome sequencing and annotation.</title>
        <authorList>
            <person name="Minardi D."/>
            <person name="Oidtmann B."/>
            <person name="Van Der Giezen M."/>
            <person name="Studholme D.J."/>
        </authorList>
    </citation>
    <scope>NUCLEOTIDE SEQUENCE [LARGE SCALE GENOMIC DNA]</scope>
    <source>
        <strain evidence="2 3">NJM0002</strain>
    </source>
</reference>
<evidence type="ECO:0000313" key="3">
    <source>
        <dbReference type="Proteomes" id="UP000285060"/>
    </source>
</evidence>